<dbReference type="Proteomes" id="UP000031390">
    <property type="component" value="Unassembled WGS sequence"/>
</dbReference>
<dbReference type="AlphaFoldDB" id="A0A0C1E449"/>
<accession>A0A0C1E449</accession>
<comment type="caution">
    <text evidence="1">The sequence shown here is derived from an EMBL/GenBank/DDBJ whole genome shotgun (WGS) entry which is preliminary data.</text>
</comment>
<sequence>MWHVSAFIDSQITPPPHHSICLYTYPKHRQNSKIPLLSQFEP</sequence>
<name>A0A0C1E449_9NEIS</name>
<protein>
    <submittedName>
        <fullName evidence="1">Uncharacterized protein</fullName>
    </submittedName>
</protein>
<organism evidence="1 2">
    <name type="scientific">Morococcus cerebrosus</name>
    <dbReference type="NCBI Taxonomy" id="1056807"/>
    <lineage>
        <taxon>Bacteria</taxon>
        <taxon>Pseudomonadati</taxon>
        <taxon>Pseudomonadota</taxon>
        <taxon>Betaproteobacteria</taxon>
        <taxon>Neisseriales</taxon>
        <taxon>Neisseriaceae</taxon>
        <taxon>Morococcus</taxon>
    </lineage>
</organism>
<proteinExistence type="predicted"/>
<evidence type="ECO:0000313" key="2">
    <source>
        <dbReference type="Proteomes" id="UP000031390"/>
    </source>
</evidence>
<dbReference type="EMBL" id="JUFZ01000091">
    <property type="protein sequence ID" value="KIC06679.1"/>
    <property type="molecule type" value="Genomic_DNA"/>
</dbReference>
<reference evidence="1 2" key="1">
    <citation type="submission" date="2014-12" db="EMBL/GenBank/DDBJ databases">
        <title>Genome sequence of Morococcus cerebrosus.</title>
        <authorList>
            <person name="Shin S.-K."/>
            <person name="Yi H."/>
        </authorList>
    </citation>
    <scope>NUCLEOTIDE SEQUENCE [LARGE SCALE GENOMIC DNA]</scope>
    <source>
        <strain evidence="1 2">CIP 81.93</strain>
    </source>
</reference>
<evidence type="ECO:0000313" key="1">
    <source>
        <dbReference type="EMBL" id="KIC06679.1"/>
    </source>
</evidence>
<gene>
    <name evidence="1" type="ORF">MCC93_19180</name>
</gene>